<evidence type="ECO:0000256" key="2">
    <source>
        <dbReference type="ARBA" id="ARBA00022691"/>
    </source>
</evidence>
<dbReference type="GO" id="GO:0036009">
    <property type="term" value="F:protein-glutamine N-methyltransferase activity"/>
    <property type="evidence" value="ECO:0007669"/>
    <property type="project" value="TreeGrafter"/>
</dbReference>
<organism evidence="4 5">
    <name type="scientific">Caballeronia sordidicola</name>
    <name type="common">Burkholderia sordidicola</name>
    <dbReference type="NCBI Taxonomy" id="196367"/>
    <lineage>
        <taxon>Bacteria</taxon>
        <taxon>Pseudomonadati</taxon>
        <taxon>Pseudomonadota</taxon>
        <taxon>Betaproteobacteria</taxon>
        <taxon>Burkholderiales</taxon>
        <taxon>Burkholderiaceae</taxon>
        <taxon>Caballeronia</taxon>
    </lineage>
</organism>
<evidence type="ECO:0000313" key="4">
    <source>
        <dbReference type="EMBL" id="OTP78447.1"/>
    </source>
</evidence>
<sequence>MRGGNQTATSKAPFGAVAVHEALAHVLRAVSASGYRFTTTTPLTHRRVLANRATQVATALADIFGWNAPFRPSVLDAALLRAMDRGGILRPHGTLLRSEVRIASLGDQLFLHSSFPTNDDAAVFFGPDTYRFVRLVNETLNKFTQTTFGLDALRTHAPVRILDVGCGSGAGGISAARSISRAGLTAELVLNDINPLALDYAAVNAEVAGVPVVLASGDALSAVVGDFDLIISNPPYMVDAAKRAYRDGGERLGRALSVRIAKEALRRLAPNGKLILYTGVAMVDGVDPFLAEVSPLLADSDVEWSYSEIDPDVFGEELEQPAYAHVDRIAAVGLVAQRRSSK</sequence>
<accession>A0A242N439</accession>
<dbReference type="PANTHER" id="PTHR18895:SF74">
    <property type="entry name" value="MTRF1L RELEASE FACTOR GLUTAMINE METHYLTRANSFERASE"/>
    <property type="match status" value="1"/>
</dbReference>
<gene>
    <name evidence="4" type="ORF">PAMC26577_04610</name>
</gene>
<dbReference type="Gene3D" id="3.40.50.150">
    <property type="entry name" value="Vaccinia Virus protein VP39"/>
    <property type="match status" value="1"/>
</dbReference>
<keyword evidence="1 4" id="KW-0489">Methyltransferase</keyword>
<dbReference type="PROSITE" id="PS00092">
    <property type="entry name" value="N6_MTASE"/>
    <property type="match status" value="1"/>
</dbReference>
<dbReference type="GO" id="GO:0032259">
    <property type="term" value="P:methylation"/>
    <property type="evidence" value="ECO:0007669"/>
    <property type="project" value="UniProtKB-KW"/>
</dbReference>
<dbReference type="Proteomes" id="UP000195221">
    <property type="component" value="Unassembled WGS sequence"/>
</dbReference>
<comment type="caution">
    <text evidence="4">The sequence shown here is derived from an EMBL/GenBank/DDBJ whole genome shotgun (WGS) entry which is preliminary data.</text>
</comment>
<dbReference type="CDD" id="cd02440">
    <property type="entry name" value="AdoMet_MTases"/>
    <property type="match status" value="1"/>
</dbReference>
<dbReference type="InterPro" id="IPR007848">
    <property type="entry name" value="Small_mtfrase_dom"/>
</dbReference>
<reference evidence="4 5" key="1">
    <citation type="submission" date="2017-03" db="EMBL/GenBank/DDBJ databases">
        <title>Genome analysis of strain PAMC 26577.</title>
        <authorList>
            <person name="Oh H.-M."/>
            <person name="Yang J.-A."/>
        </authorList>
    </citation>
    <scope>NUCLEOTIDE SEQUENCE [LARGE SCALE GENOMIC DNA]</scope>
    <source>
        <strain evidence="4 5">PAMC 26577</strain>
    </source>
</reference>
<dbReference type="PANTHER" id="PTHR18895">
    <property type="entry name" value="HEMK METHYLTRANSFERASE"/>
    <property type="match status" value="1"/>
</dbReference>
<evidence type="ECO:0000313" key="5">
    <source>
        <dbReference type="Proteomes" id="UP000195221"/>
    </source>
</evidence>
<proteinExistence type="predicted"/>
<evidence type="ECO:0000256" key="1">
    <source>
        <dbReference type="ARBA" id="ARBA00022603"/>
    </source>
</evidence>
<dbReference type="InterPro" id="IPR050320">
    <property type="entry name" value="N5-glutamine_MTase"/>
</dbReference>
<keyword evidence="2" id="KW-0949">S-adenosyl-L-methionine</keyword>
<dbReference type="InterPro" id="IPR029063">
    <property type="entry name" value="SAM-dependent_MTases_sf"/>
</dbReference>
<dbReference type="Pfam" id="PF05175">
    <property type="entry name" value="MTS"/>
    <property type="match status" value="1"/>
</dbReference>
<dbReference type="SUPFAM" id="SSF53335">
    <property type="entry name" value="S-adenosyl-L-methionine-dependent methyltransferases"/>
    <property type="match status" value="1"/>
</dbReference>
<feature type="domain" description="Methyltransferase small" evidence="3">
    <location>
        <begin position="150"/>
        <end position="276"/>
    </location>
</feature>
<dbReference type="GO" id="GO:0003676">
    <property type="term" value="F:nucleic acid binding"/>
    <property type="evidence" value="ECO:0007669"/>
    <property type="project" value="InterPro"/>
</dbReference>
<keyword evidence="1 4" id="KW-0808">Transferase</keyword>
<dbReference type="InterPro" id="IPR002052">
    <property type="entry name" value="DNA_methylase_N6_adenine_CS"/>
</dbReference>
<evidence type="ECO:0000259" key="3">
    <source>
        <dbReference type="Pfam" id="PF05175"/>
    </source>
</evidence>
<name>A0A242N439_CABSO</name>
<protein>
    <submittedName>
        <fullName evidence="4">HemK family modification methylase</fullName>
    </submittedName>
</protein>
<dbReference type="EMBL" id="NBTZ01000023">
    <property type="protein sequence ID" value="OTP78447.1"/>
    <property type="molecule type" value="Genomic_DNA"/>
</dbReference>
<dbReference type="AlphaFoldDB" id="A0A242N439"/>